<dbReference type="AlphaFoldDB" id="A0A5B7IHM0"/>
<protein>
    <submittedName>
        <fullName evidence="1">Uncharacterized protein</fullName>
    </submittedName>
</protein>
<dbReference type="Proteomes" id="UP000324222">
    <property type="component" value="Unassembled WGS sequence"/>
</dbReference>
<comment type="caution">
    <text evidence="1">The sequence shown here is derived from an EMBL/GenBank/DDBJ whole genome shotgun (WGS) entry which is preliminary data.</text>
</comment>
<reference evidence="1 2" key="1">
    <citation type="submission" date="2019-05" db="EMBL/GenBank/DDBJ databases">
        <title>Another draft genome of Portunus trituberculatus and its Hox gene families provides insights of decapod evolution.</title>
        <authorList>
            <person name="Jeong J.-H."/>
            <person name="Song I."/>
            <person name="Kim S."/>
            <person name="Choi T."/>
            <person name="Kim D."/>
            <person name="Ryu S."/>
            <person name="Kim W."/>
        </authorList>
    </citation>
    <scope>NUCLEOTIDE SEQUENCE [LARGE SCALE GENOMIC DNA]</scope>
    <source>
        <tissue evidence="1">Muscle</tissue>
    </source>
</reference>
<evidence type="ECO:0000313" key="1">
    <source>
        <dbReference type="EMBL" id="MPC83302.1"/>
    </source>
</evidence>
<evidence type="ECO:0000313" key="2">
    <source>
        <dbReference type="Proteomes" id="UP000324222"/>
    </source>
</evidence>
<proteinExistence type="predicted"/>
<gene>
    <name evidence="1" type="ORF">E2C01_078009</name>
</gene>
<accession>A0A5B7IHM0</accession>
<organism evidence="1 2">
    <name type="scientific">Portunus trituberculatus</name>
    <name type="common">Swimming crab</name>
    <name type="synonym">Neptunus trituberculatus</name>
    <dbReference type="NCBI Taxonomy" id="210409"/>
    <lineage>
        <taxon>Eukaryota</taxon>
        <taxon>Metazoa</taxon>
        <taxon>Ecdysozoa</taxon>
        <taxon>Arthropoda</taxon>
        <taxon>Crustacea</taxon>
        <taxon>Multicrustacea</taxon>
        <taxon>Malacostraca</taxon>
        <taxon>Eumalacostraca</taxon>
        <taxon>Eucarida</taxon>
        <taxon>Decapoda</taxon>
        <taxon>Pleocyemata</taxon>
        <taxon>Brachyura</taxon>
        <taxon>Eubrachyura</taxon>
        <taxon>Portunoidea</taxon>
        <taxon>Portunidae</taxon>
        <taxon>Portuninae</taxon>
        <taxon>Portunus</taxon>
    </lineage>
</organism>
<dbReference type="EMBL" id="VSRR010062151">
    <property type="protein sequence ID" value="MPC83302.1"/>
    <property type="molecule type" value="Genomic_DNA"/>
</dbReference>
<keyword evidence="2" id="KW-1185">Reference proteome</keyword>
<sequence>MALWRRSAVKLKTYLFQRGRFHRYIVFNVWSGFKILETGDDESNQSSRGRETCRCYLSLPVCGSGFANSHQDVLARTSDVSKL</sequence>
<name>A0A5B7IHM0_PORTR</name>